<proteinExistence type="inferred from homology"/>
<evidence type="ECO:0000256" key="2">
    <source>
        <dbReference type="SAM" id="Coils"/>
    </source>
</evidence>
<feature type="coiled-coil region" evidence="2">
    <location>
        <begin position="339"/>
        <end position="366"/>
    </location>
</feature>
<sequence>MFTCINVQPIINNRSRRLCQLGVLFALAFTWNFVHAQATGLTLNEALRLSLQRAPLTQAAEASVRASREAAARSDQLPDPMLKAGIENVPTSGPDRFSTTRDFMTMRRIGIEQQWVSSDKRAARAERAQKAVAVEEGGYLENVAKVREETAKAWLNVLYSQRTLALLKTMEKVTADDVTAVKAAHRGAKGTASEVVQAQLAYVQAQDARQKAEQELANARILLTRWTAIPVEGVADDSPSLVSHQSHLPPEELEKIHPMVISARRAIDLADADTTVATRERRPDWTVEATYNQRKNNPDMVSFGVSIPLTVNRAQRQDRDIAEKSAMGTKARMQYDDVVREVQAEIQSLTTSLAILKERLARFNTQLLPPATSQVELATAAYRSGGGSLSEVFNARKMLLEKQMQVIEMEKEAALTWAKLEYHLVPRDLVVAGRAEQ</sequence>
<comment type="caution">
    <text evidence="3">The sequence shown here is derived from an EMBL/GenBank/DDBJ whole genome shotgun (WGS) entry which is preliminary data.</text>
</comment>
<keyword evidence="4" id="KW-1185">Reference proteome</keyword>
<gene>
    <name evidence="3" type="ORF">EDC30_105304</name>
</gene>
<dbReference type="InterPro" id="IPR003423">
    <property type="entry name" value="OMP_efflux"/>
</dbReference>
<dbReference type="Gene3D" id="1.20.1600.10">
    <property type="entry name" value="Outer membrane efflux proteins (OEP)"/>
    <property type="match status" value="1"/>
</dbReference>
<accession>A0A4R3HXS5</accession>
<dbReference type="PANTHER" id="PTHR30203">
    <property type="entry name" value="OUTER MEMBRANE CATION EFFLUX PROTEIN"/>
    <property type="match status" value="1"/>
</dbReference>
<dbReference type="AlphaFoldDB" id="A0A4R3HXS5"/>
<protein>
    <submittedName>
        <fullName evidence="3">Outer membrane protein TolC</fullName>
    </submittedName>
</protein>
<comment type="similarity">
    <text evidence="1">Belongs to the outer membrane factor (OMF) (TC 1.B.17) family.</text>
</comment>
<evidence type="ECO:0000313" key="4">
    <source>
        <dbReference type="Proteomes" id="UP000295382"/>
    </source>
</evidence>
<name>A0A4R3HXS5_PAULE</name>
<organism evidence="3 4">
    <name type="scientific">Paucimonas lemoignei</name>
    <name type="common">Pseudomonas lemoignei</name>
    <dbReference type="NCBI Taxonomy" id="29443"/>
    <lineage>
        <taxon>Bacteria</taxon>
        <taxon>Pseudomonadati</taxon>
        <taxon>Pseudomonadota</taxon>
        <taxon>Betaproteobacteria</taxon>
        <taxon>Burkholderiales</taxon>
        <taxon>Burkholderiaceae</taxon>
        <taxon>Paucimonas</taxon>
    </lineage>
</organism>
<dbReference type="InterPro" id="IPR010131">
    <property type="entry name" value="MdtP/NodT-like"/>
</dbReference>
<feature type="coiled-coil region" evidence="2">
    <location>
        <begin position="195"/>
        <end position="222"/>
    </location>
</feature>
<dbReference type="OrthoDB" id="9769048at2"/>
<dbReference type="Pfam" id="PF02321">
    <property type="entry name" value="OEP"/>
    <property type="match status" value="1"/>
</dbReference>
<dbReference type="EMBL" id="SLZQ01000005">
    <property type="protein sequence ID" value="TCS37081.1"/>
    <property type="molecule type" value="Genomic_DNA"/>
</dbReference>
<evidence type="ECO:0000313" key="3">
    <source>
        <dbReference type="EMBL" id="TCS37081.1"/>
    </source>
</evidence>
<dbReference type="GO" id="GO:0015562">
    <property type="term" value="F:efflux transmembrane transporter activity"/>
    <property type="evidence" value="ECO:0007669"/>
    <property type="project" value="InterPro"/>
</dbReference>
<dbReference type="Proteomes" id="UP000295382">
    <property type="component" value="Unassembled WGS sequence"/>
</dbReference>
<dbReference type="SUPFAM" id="SSF56954">
    <property type="entry name" value="Outer membrane efflux proteins (OEP)"/>
    <property type="match status" value="1"/>
</dbReference>
<evidence type="ECO:0000256" key="1">
    <source>
        <dbReference type="ARBA" id="ARBA00007613"/>
    </source>
</evidence>
<dbReference type="RefSeq" id="WP_132258791.1">
    <property type="nucleotide sequence ID" value="NZ_SLZQ01000005.1"/>
</dbReference>
<dbReference type="PANTHER" id="PTHR30203:SF24">
    <property type="entry name" value="BLR4935 PROTEIN"/>
    <property type="match status" value="1"/>
</dbReference>
<reference evidence="3 4" key="1">
    <citation type="submission" date="2019-03" db="EMBL/GenBank/DDBJ databases">
        <title>Genomic Encyclopedia of Type Strains, Phase IV (KMG-IV): sequencing the most valuable type-strain genomes for metagenomic binning, comparative biology and taxonomic classification.</title>
        <authorList>
            <person name="Goeker M."/>
        </authorList>
    </citation>
    <scope>NUCLEOTIDE SEQUENCE [LARGE SCALE GENOMIC DNA]</scope>
    <source>
        <strain evidence="3 4">DSM 7445</strain>
    </source>
</reference>
<keyword evidence="2" id="KW-0175">Coiled coil</keyword>